<reference evidence="14" key="1">
    <citation type="submission" date="2018-05" db="EMBL/GenBank/DDBJ databases">
        <authorList>
            <person name="Lanie J.A."/>
            <person name="Ng W.-L."/>
            <person name="Kazmierczak K.M."/>
            <person name="Andrzejewski T.M."/>
            <person name="Davidsen T.M."/>
            <person name="Wayne K.J."/>
            <person name="Tettelin H."/>
            <person name="Glass J.I."/>
            <person name="Rusch D."/>
            <person name="Podicherti R."/>
            <person name="Tsui H.-C.T."/>
            <person name="Winkler M.E."/>
        </authorList>
    </citation>
    <scope>NUCLEOTIDE SEQUENCE</scope>
</reference>
<evidence type="ECO:0000256" key="4">
    <source>
        <dbReference type="ARBA" id="ARBA00011218"/>
    </source>
</evidence>
<evidence type="ECO:0000256" key="1">
    <source>
        <dbReference type="ARBA" id="ARBA00003237"/>
    </source>
</evidence>
<comment type="function">
    <text evidence="1">Involved in the catabolism of quinolinic acid (QA).</text>
</comment>
<comment type="similarity">
    <text evidence="3">Belongs to the NadC/ModD family.</text>
</comment>
<dbReference type="PANTHER" id="PTHR32179:SF3">
    <property type="entry name" value="NICOTINATE-NUCLEOTIDE PYROPHOSPHORYLASE [CARBOXYLATING]"/>
    <property type="match status" value="1"/>
</dbReference>
<dbReference type="UniPathway" id="UPA00253">
    <property type="reaction ID" value="UER00331"/>
</dbReference>
<sequence>MELFLSEDKSNEDITTMSTVPKSVRMQAEIVAEEKCVVAGTSILKYCFPDDVKVDVKIPDGNTANTNDVLANGIGSARVLLSRERVILNLLQRLCGIATLTRKYSEIAEKYNCKILDTRKMTPGLRLFEKYAVAVGGGYNHRLDLKSAVLVKDNHLLASGGVRAALQNLKKSELSVPVELEVDALDQLGEGLIYKVDGFLLDNMNPDQIVEAINIVRAKSNGRQVFLEASGGITLEKLKDYASTGIEAISVGALTTGVKNINLKMEFNKISE</sequence>
<evidence type="ECO:0000313" key="14">
    <source>
        <dbReference type="EMBL" id="SVB28353.1"/>
    </source>
</evidence>
<dbReference type="SUPFAM" id="SSF54675">
    <property type="entry name" value="Nicotinate/Quinolinate PRTase N-terminal domain-like"/>
    <property type="match status" value="1"/>
</dbReference>
<dbReference type="GO" id="GO:0009435">
    <property type="term" value="P:NAD+ biosynthetic process"/>
    <property type="evidence" value="ECO:0007669"/>
    <property type="project" value="UniProtKB-UniPathway"/>
</dbReference>
<evidence type="ECO:0000256" key="7">
    <source>
        <dbReference type="ARBA" id="ARBA00022676"/>
    </source>
</evidence>
<keyword evidence="8" id="KW-0808">Transferase</keyword>
<dbReference type="InterPro" id="IPR027277">
    <property type="entry name" value="NadC/ModD"/>
</dbReference>
<dbReference type="Pfam" id="PF01729">
    <property type="entry name" value="QRPTase_C"/>
    <property type="match status" value="1"/>
</dbReference>
<evidence type="ECO:0000256" key="3">
    <source>
        <dbReference type="ARBA" id="ARBA00009400"/>
    </source>
</evidence>
<organism evidence="14">
    <name type="scientific">marine metagenome</name>
    <dbReference type="NCBI Taxonomy" id="408172"/>
    <lineage>
        <taxon>unclassified sequences</taxon>
        <taxon>metagenomes</taxon>
        <taxon>ecological metagenomes</taxon>
    </lineage>
</organism>
<dbReference type="InterPro" id="IPR002638">
    <property type="entry name" value="Quinolinate_PRibosylTrfase_C"/>
</dbReference>
<evidence type="ECO:0000256" key="10">
    <source>
        <dbReference type="ARBA" id="ARBA00047445"/>
    </source>
</evidence>
<dbReference type="PANTHER" id="PTHR32179">
    <property type="entry name" value="NICOTINATE-NUCLEOTIDE PYROPHOSPHORYLASE [CARBOXYLATING]"/>
    <property type="match status" value="1"/>
</dbReference>
<evidence type="ECO:0000256" key="5">
    <source>
        <dbReference type="ARBA" id="ARBA00011944"/>
    </source>
</evidence>
<evidence type="ECO:0000256" key="6">
    <source>
        <dbReference type="ARBA" id="ARBA00022642"/>
    </source>
</evidence>
<dbReference type="CDD" id="cd01572">
    <property type="entry name" value="QPRTase"/>
    <property type="match status" value="1"/>
</dbReference>
<dbReference type="AlphaFoldDB" id="A0A382CSS8"/>
<dbReference type="NCBIfam" id="TIGR00078">
    <property type="entry name" value="nadC"/>
    <property type="match status" value="1"/>
</dbReference>
<dbReference type="PIRSF" id="PIRSF006250">
    <property type="entry name" value="NadC_ModD"/>
    <property type="match status" value="1"/>
</dbReference>
<keyword evidence="7" id="KW-0328">Glycosyltransferase</keyword>
<dbReference type="FunFam" id="3.20.20.70:FF:000030">
    <property type="entry name" value="Nicotinate-nucleotide pyrophosphorylase, carboxylating"/>
    <property type="match status" value="1"/>
</dbReference>
<dbReference type="Gene3D" id="3.20.20.70">
    <property type="entry name" value="Aldolase class I"/>
    <property type="match status" value="1"/>
</dbReference>
<accession>A0A382CSS8</accession>
<evidence type="ECO:0000259" key="13">
    <source>
        <dbReference type="Pfam" id="PF02749"/>
    </source>
</evidence>
<comment type="pathway">
    <text evidence="2">Cofactor biosynthesis; NAD(+) biosynthesis; nicotinate D-ribonucleotide from quinolinate: step 1/1.</text>
</comment>
<dbReference type="GO" id="GO:0004514">
    <property type="term" value="F:nicotinate-nucleotide diphosphorylase (carboxylating) activity"/>
    <property type="evidence" value="ECO:0007669"/>
    <property type="project" value="UniProtKB-EC"/>
</dbReference>
<dbReference type="Gene3D" id="3.90.1170.20">
    <property type="entry name" value="Quinolinate phosphoribosyl transferase, N-terminal domain"/>
    <property type="match status" value="1"/>
</dbReference>
<name>A0A382CSS8_9ZZZZ</name>
<keyword evidence="6" id="KW-0662">Pyridine nucleotide biosynthesis</keyword>
<dbReference type="InterPro" id="IPR022412">
    <property type="entry name" value="Quinolinate_PRibosylTrfase_N"/>
</dbReference>
<dbReference type="InterPro" id="IPR037128">
    <property type="entry name" value="Quinolinate_PRibosylTase_N_sf"/>
</dbReference>
<evidence type="ECO:0000256" key="2">
    <source>
        <dbReference type="ARBA" id="ARBA00004893"/>
    </source>
</evidence>
<dbReference type="InterPro" id="IPR004393">
    <property type="entry name" value="NadC"/>
</dbReference>
<dbReference type="InterPro" id="IPR013785">
    <property type="entry name" value="Aldolase_TIM"/>
</dbReference>
<evidence type="ECO:0000256" key="11">
    <source>
        <dbReference type="ARBA" id="ARBA00069173"/>
    </source>
</evidence>
<proteinExistence type="inferred from homology"/>
<comment type="subunit">
    <text evidence="4">Hexamer formed by 3 homodimers.</text>
</comment>
<feature type="domain" description="Quinolinate phosphoribosyl transferase C-terminal" evidence="12">
    <location>
        <begin position="97"/>
        <end position="266"/>
    </location>
</feature>
<evidence type="ECO:0000259" key="12">
    <source>
        <dbReference type="Pfam" id="PF01729"/>
    </source>
</evidence>
<feature type="domain" description="Quinolinate phosphoribosyl transferase N-terminal" evidence="13">
    <location>
        <begin position="13"/>
        <end position="95"/>
    </location>
</feature>
<dbReference type="SUPFAM" id="SSF51690">
    <property type="entry name" value="Nicotinate/Quinolinate PRTase C-terminal domain-like"/>
    <property type="match status" value="1"/>
</dbReference>
<dbReference type="FunFam" id="3.90.1170.20:FF:000001">
    <property type="entry name" value="Nicotinate-nucleotide diphosphorylase (Carboxylating)"/>
    <property type="match status" value="1"/>
</dbReference>
<evidence type="ECO:0000256" key="8">
    <source>
        <dbReference type="ARBA" id="ARBA00022679"/>
    </source>
</evidence>
<evidence type="ECO:0000256" key="9">
    <source>
        <dbReference type="ARBA" id="ARBA00033102"/>
    </source>
</evidence>
<gene>
    <name evidence="14" type="ORF">METZ01_LOCUS181207</name>
</gene>
<dbReference type="EC" id="2.4.2.19" evidence="5"/>
<dbReference type="Pfam" id="PF02749">
    <property type="entry name" value="QRPTase_N"/>
    <property type="match status" value="1"/>
</dbReference>
<dbReference type="GO" id="GO:0034213">
    <property type="term" value="P:quinolinate catabolic process"/>
    <property type="evidence" value="ECO:0007669"/>
    <property type="project" value="TreeGrafter"/>
</dbReference>
<dbReference type="GO" id="GO:0005737">
    <property type="term" value="C:cytoplasm"/>
    <property type="evidence" value="ECO:0007669"/>
    <property type="project" value="TreeGrafter"/>
</dbReference>
<protein>
    <recommendedName>
        <fullName evidence="11">Probable nicotinate-nucleotide pyrophosphorylase [carboxylating]</fullName>
        <ecNumber evidence="5">2.4.2.19</ecNumber>
    </recommendedName>
    <alternativeName>
        <fullName evidence="9">Quinolinate phosphoribosyltransferase [decarboxylating]</fullName>
    </alternativeName>
</protein>
<comment type="catalytic activity">
    <reaction evidence="10">
        <text>nicotinate beta-D-ribonucleotide + CO2 + diphosphate = quinolinate + 5-phospho-alpha-D-ribose 1-diphosphate + 2 H(+)</text>
        <dbReference type="Rhea" id="RHEA:12733"/>
        <dbReference type="ChEBI" id="CHEBI:15378"/>
        <dbReference type="ChEBI" id="CHEBI:16526"/>
        <dbReference type="ChEBI" id="CHEBI:29959"/>
        <dbReference type="ChEBI" id="CHEBI:33019"/>
        <dbReference type="ChEBI" id="CHEBI:57502"/>
        <dbReference type="ChEBI" id="CHEBI:58017"/>
        <dbReference type="EC" id="2.4.2.19"/>
    </reaction>
</comment>
<dbReference type="EMBL" id="UINC01035636">
    <property type="protein sequence ID" value="SVB28353.1"/>
    <property type="molecule type" value="Genomic_DNA"/>
</dbReference>
<dbReference type="InterPro" id="IPR036068">
    <property type="entry name" value="Nicotinate_pribotase-like_C"/>
</dbReference>